<proteinExistence type="predicted"/>
<protein>
    <submittedName>
        <fullName evidence="2">Uncharacterized protein</fullName>
    </submittedName>
</protein>
<feature type="region of interest" description="Disordered" evidence="1">
    <location>
        <begin position="21"/>
        <end position="43"/>
    </location>
</feature>
<gene>
    <name evidence="2" type="ORF">F0U60_15205</name>
</gene>
<accession>A0ABY9WNX7</accession>
<keyword evidence="3" id="KW-1185">Reference proteome</keyword>
<name>A0ABY9WNX7_9BACT</name>
<evidence type="ECO:0000313" key="2">
    <source>
        <dbReference type="EMBL" id="WNG45303.1"/>
    </source>
</evidence>
<sequence>MGDAPLRERMGLRAREVAREHGWAQMAAQRMTRSSTSRTRPASTASFVFSKLSEWAGVPVREPSSS</sequence>
<organism evidence="2 3">
    <name type="scientific">Archangium minus</name>
    <dbReference type="NCBI Taxonomy" id="83450"/>
    <lineage>
        <taxon>Bacteria</taxon>
        <taxon>Pseudomonadati</taxon>
        <taxon>Myxococcota</taxon>
        <taxon>Myxococcia</taxon>
        <taxon>Myxococcales</taxon>
        <taxon>Cystobacterineae</taxon>
        <taxon>Archangiaceae</taxon>
        <taxon>Archangium</taxon>
    </lineage>
</organism>
<dbReference type="EMBL" id="CP043494">
    <property type="protein sequence ID" value="WNG45303.1"/>
    <property type="molecule type" value="Genomic_DNA"/>
</dbReference>
<dbReference type="RefSeq" id="WP_395819811.1">
    <property type="nucleotide sequence ID" value="NZ_CP043494.1"/>
</dbReference>
<reference evidence="2 3" key="1">
    <citation type="submission" date="2019-08" db="EMBL/GenBank/DDBJ databases">
        <title>Archangium and Cystobacter genomes.</title>
        <authorList>
            <person name="Chen I.-C.K."/>
            <person name="Wielgoss S."/>
        </authorList>
    </citation>
    <scope>NUCLEOTIDE SEQUENCE [LARGE SCALE GENOMIC DNA]</scope>
    <source>
        <strain evidence="2 3">Cbm 6</strain>
    </source>
</reference>
<evidence type="ECO:0000313" key="3">
    <source>
        <dbReference type="Proteomes" id="UP001611383"/>
    </source>
</evidence>
<evidence type="ECO:0000256" key="1">
    <source>
        <dbReference type="SAM" id="MobiDB-lite"/>
    </source>
</evidence>
<feature type="compositionally biased region" description="Low complexity" evidence="1">
    <location>
        <begin position="27"/>
        <end position="43"/>
    </location>
</feature>
<dbReference type="Proteomes" id="UP001611383">
    <property type="component" value="Chromosome"/>
</dbReference>